<feature type="compositionally biased region" description="Low complexity" evidence="1">
    <location>
        <begin position="60"/>
        <end position="81"/>
    </location>
</feature>
<evidence type="ECO:0000256" key="1">
    <source>
        <dbReference type="SAM" id="MobiDB-lite"/>
    </source>
</evidence>
<feature type="region of interest" description="Disordered" evidence="1">
    <location>
        <begin position="792"/>
        <end position="814"/>
    </location>
</feature>
<reference evidence="3" key="2">
    <citation type="submission" date="2020-01" db="EMBL/GenBank/DDBJ databases">
        <authorList>
            <person name="Korhonen P.K.K."/>
            <person name="Guangxu M.G."/>
            <person name="Wang T.W."/>
            <person name="Stroehlein A.J.S."/>
            <person name="Young N.D."/>
            <person name="Ang C.-S.A."/>
            <person name="Fernando D.W.F."/>
            <person name="Lu H.L."/>
            <person name="Taylor S.T."/>
            <person name="Ehtesham M.E.M."/>
            <person name="Najaraj S.H.N."/>
            <person name="Harsha G.H.G."/>
            <person name="Madugundu A.M."/>
            <person name="Renuse S.R."/>
            <person name="Holt D.H."/>
            <person name="Pandey A.P."/>
            <person name="Papenfuss A.P."/>
            <person name="Gasser R.B.G."/>
            <person name="Fischer K.F."/>
        </authorList>
    </citation>
    <scope>NUCLEOTIDE SEQUENCE</scope>
    <source>
        <strain evidence="3">SSS_KF_BRIS2020</strain>
    </source>
</reference>
<evidence type="ECO:0000313" key="5">
    <source>
        <dbReference type="Proteomes" id="UP000070412"/>
    </source>
</evidence>
<dbReference type="EnsemblMetazoa" id="SSS_2631s_mrna">
    <property type="protein sequence ID" value="KAF7496619.1"/>
    <property type="gene ID" value="SSS_2631"/>
</dbReference>
<evidence type="ECO:0000313" key="4">
    <source>
        <dbReference type="EnsemblMetazoa" id="KAF7496619.1"/>
    </source>
</evidence>
<feature type="compositionally biased region" description="Low complexity" evidence="1">
    <location>
        <begin position="792"/>
        <end position="803"/>
    </location>
</feature>
<organism evidence="3">
    <name type="scientific">Sarcoptes scabiei</name>
    <name type="common">Itch mite</name>
    <name type="synonym">Acarus scabiei</name>
    <dbReference type="NCBI Taxonomy" id="52283"/>
    <lineage>
        <taxon>Eukaryota</taxon>
        <taxon>Metazoa</taxon>
        <taxon>Ecdysozoa</taxon>
        <taxon>Arthropoda</taxon>
        <taxon>Chelicerata</taxon>
        <taxon>Arachnida</taxon>
        <taxon>Acari</taxon>
        <taxon>Acariformes</taxon>
        <taxon>Sarcoptiformes</taxon>
        <taxon>Astigmata</taxon>
        <taxon>Psoroptidia</taxon>
        <taxon>Sarcoptoidea</taxon>
        <taxon>Sarcoptidae</taxon>
        <taxon>Sarcoptinae</taxon>
        <taxon>Sarcoptes</taxon>
    </lineage>
</organism>
<accession>A0A834VI78</accession>
<keyword evidence="2" id="KW-0732">Signal</keyword>
<feature type="region of interest" description="Disordered" evidence="1">
    <location>
        <begin position="45"/>
        <end position="88"/>
    </location>
</feature>
<evidence type="ECO:0000256" key="2">
    <source>
        <dbReference type="SAM" id="SignalP"/>
    </source>
</evidence>
<dbReference type="EMBL" id="WVUK01000003">
    <property type="protein sequence ID" value="KAF7496619.1"/>
    <property type="molecule type" value="Genomic_DNA"/>
</dbReference>
<keyword evidence="5" id="KW-1185">Reference proteome</keyword>
<feature type="chain" id="PRO_5038259581" evidence="2">
    <location>
        <begin position="19"/>
        <end position="865"/>
    </location>
</feature>
<proteinExistence type="predicted"/>
<dbReference type="OrthoDB" id="10686663at2759"/>
<protein>
    <submittedName>
        <fullName evidence="3 4">Uncharacterized protein</fullName>
    </submittedName>
</protein>
<name>A0A834VI78_SARSC</name>
<gene>
    <name evidence="3" type="ORF">SSS_2631</name>
</gene>
<reference evidence="4" key="3">
    <citation type="submission" date="2022-06" db="UniProtKB">
        <authorList>
            <consortium name="EnsemblMetazoa"/>
        </authorList>
    </citation>
    <scope>IDENTIFICATION</scope>
</reference>
<dbReference type="AlphaFoldDB" id="A0A834VI78"/>
<feature type="signal peptide" evidence="2">
    <location>
        <begin position="1"/>
        <end position="18"/>
    </location>
</feature>
<dbReference type="Proteomes" id="UP000070412">
    <property type="component" value="Unassembled WGS sequence"/>
</dbReference>
<reference evidence="5" key="1">
    <citation type="journal article" date="2020" name="PLoS Negl. Trop. Dis.">
        <title>High-quality nuclear genome for Sarcoptes scabiei-A critical resource for a neglected parasite.</title>
        <authorList>
            <person name="Korhonen P.K."/>
            <person name="Gasser R.B."/>
            <person name="Ma G."/>
            <person name="Wang T."/>
            <person name="Stroehlein A.J."/>
            <person name="Young N.D."/>
            <person name="Ang C.S."/>
            <person name="Fernando D.D."/>
            <person name="Lu H.C."/>
            <person name="Taylor S."/>
            <person name="Reynolds S.L."/>
            <person name="Mofiz E."/>
            <person name="Najaraj S.H."/>
            <person name="Gowda H."/>
            <person name="Madugundu A."/>
            <person name="Renuse S."/>
            <person name="Holt D."/>
            <person name="Pandey A."/>
            <person name="Papenfuss A.T."/>
            <person name="Fischer K."/>
        </authorList>
    </citation>
    <scope>NUCLEOTIDE SEQUENCE [LARGE SCALE GENOMIC DNA]</scope>
</reference>
<evidence type="ECO:0000313" key="3">
    <source>
        <dbReference type="EMBL" id="KAF7496619.1"/>
    </source>
</evidence>
<sequence>MFSIRIISQIFLLQYMLINVIEIKQSIYASTTTIATTTILSSNDQLASSSDKSHSRTASESEQTNPSLSSSSSSTFSSRNSLFDDDPQHQKFSSMIMNPLKEQMIRIPNSGEVVPGHVTMIGYTTPIVKVGEPIPISQYLKEQEIQSNKNLQYREEPFKSSLRLPISESSQEKLASIIARMTNTDRNKLIETEQTSSNKPMSTNTPLQILLPNDSQDQLLDLKQPFLNGLIDGDIRATLVRVDSPVSSSLVEKKPLTFYNGVATEKTNLDQLNTNVLSPFILLNDEERQQLQLFQEKQEPNAPQSIDLVEKNPLLERNFIAPLETPKPFLVYKPGFRNNHKYFQTYNLDPNVLERPLKLEEKLPNSQPILISQPNTEVQPSQKHTPTIVTTPATILSSQNLEKSSLFYDFTSPKHNVPSLNKFVPKFNMINEDHQNGLNTLPWANPQTIQTSVSGPAALISQLTHHYKLPQTLRTSIQPSQPVHFQSPVIGLAQSSFLQANLPASKSQANVEEKSPKKSIDTKIVLQNQIKHILASSPNLSEDSRERHREAIMKAVQSLVARTTSTHHSAMMTEDGNLEQSPFSTPTTSRLSSTNHKHLSVADRFAGFPRFHPKSMLLQNPSKKSLFQSFSFPPQQNFQTSQSTQHQKDRKFLSPLLNEVYDYRRIPTLIPDTSALSQTQSAKSFIHNSEQLSRIPSSSPATAHSTMFDKYYQQANRQHQHSMIDNLAASSKLYNSNYRPVESKTISSPQFVIDENHPVFVKEPIVLPPSSQIRLAPGLLLNSESFSNSDNSLRKLSSSSSSDESSKKKFSLINESKSNRKPEFLSKFSQSNESFPRATMRATSEWWKERAFGDPNGLETFAIIA</sequence>